<dbReference type="AlphaFoldDB" id="A0A934I1L5"/>
<evidence type="ECO:0000256" key="8">
    <source>
        <dbReference type="ARBA" id="ARBA00029447"/>
    </source>
</evidence>
<evidence type="ECO:0000313" key="15">
    <source>
        <dbReference type="Proteomes" id="UP000622687"/>
    </source>
</evidence>
<dbReference type="InterPro" id="IPR004089">
    <property type="entry name" value="MCPsignal_dom"/>
</dbReference>
<evidence type="ECO:0000256" key="5">
    <source>
        <dbReference type="ARBA" id="ARBA00022989"/>
    </source>
</evidence>
<dbReference type="InterPro" id="IPR029151">
    <property type="entry name" value="Sensor-like_sf"/>
</dbReference>
<dbReference type="InterPro" id="IPR033479">
    <property type="entry name" value="dCache_1"/>
</dbReference>
<reference evidence="14" key="1">
    <citation type="submission" date="2020-12" db="EMBL/GenBank/DDBJ databases">
        <title>Clostridium thailandense sp. nov., a novel acetogenic bacterium isolated from peat land soil in Thailand.</title>
        <authorList>
            <person name="Chaikitkaew S."/>
            <person name="Birkeland N.K."/>
        </authorList>
    </citation>
    <scope>NUCLEOTIDE SEQUENCE</scope>
    <source>
        <strain evidence="14">DSM 17425</strain>
    </source>
</reference>
<dbReference type="GO" id="GO:0005886">
    <property type="term" value="C:plasma membrane"/>
    <property type="evidence" value="ECO:0007669"/>
    <property type="project" value="UniProtKB-SubCell"/>
</dbReference>
<dbReference type="GO" id="GO:0006935">
    <property type="term" value="P:chemotaxis"/>
    <property type="evidence" value="ECO:0007669"/>
    <property type="project" value="UniProtKB-KW"/>
</dbReference>
<organism evidence="14 15">
    <name type="scientific">Clostridium aciditolerans</name>
    <dbReference type="NCBI Taxonomy" id="339861"/>
    <lineage>
        <taxon>Bacteria</taxon>
        <taxon>Bacillati</taxon>
        <taxon>Bacillota</taxon>
        <taxon>Clostridia</taxon>
        <taxon>Eubacteriales</taxon>
        <taxon>Clostridiaceae</taxon>
        <taxon>Clostridium</taxon>
    </lineage>
</organism>
<feature type="domain" description="Methyl-accepting transducer" evidence="12">
    <location>
        <begin position="370"/>
        <end position="628"/>
    </location>
</feature>
<dbReference type="PROSITE" id="PS50885">
    <property type="entry name" value="HAMP"/>
    <property type="match status" value="1"/>
</dbReference>
<dbReference type="Proteomes" id="UP000622687">
    <property type="component" value="Unassembled WGS sequence"/>
</dbReference>
<evidence type="ECO:0000256" key="9">
    <source>
        <dbReference type="PROSITE-ProRule" id="PRU00284"/>
    </source>
</evidence>
<dbReference type="PANTHER" id="PTHR32089">
    <property type="entry name" value="METHYL-ACCEPTING CHEMOTAXIS PROTEIN MCPB"/>
    <property type="match status" value="1"/>
</dbReference>
<comment type="similarity">
    <text evidence="8">Belongs to the methyl-accepting chemotaxis (MCP) protein family.</text>
</comment>
<evidence type="ECO:0000256" key="1">
    <source>
        <dbReference type="ARBA" id="ARBA00004651"/>
    </source>
</evidence>
<dbReference type="SUPFAM" id="SSF103190">
    <property type="entry name" value="Sensory domain-like"/>
    <property type="match status" value="1"/>
</dbReference>
<evidence type="ECO:0000256" key="3">
    <source>
        <dbReference type="ARBA" id="ARBA00022500"/>
    </source>
</evidence>
<feature type="domain" description="HAMP" evidence="13">
    <location>
        <begin position="306"/>
        <end position="358"/>
    </location>
</feature>
<dbReference type="SUPFAM" id="SSF58104">
    <property type="entry name" value="Methyl-accepting chemotaxis protein (MCP) signaling domain"/>
    <property type="match status" value="1"/>
</dbReference>
<keyword evidence="5 11" id="KW-1133">Transmembrane helix</keyword>
<dbReference type="InterPro" id="IPR003660">
    <property type="entry name" value="HAMP_dom"/>
</dbReference>
<dbReference type="Pfam" id="PF00672">
    <property type="entry name" value="HAMP"/>
    <property type="match status" value="1"/>
</dbReference>
<evidence type="ECO:0000313" key="14">
    <source>
        <dbReference type="EMBL" id="MBI6874360.1"/>
    </source>
</evidence>
<dbReference type="CDD" id="cd06225">
    <property type="entry name" value="HAMP"/>
    <property type="match status" value="1"/>
</dbReference>
<keyword evidence="6 11" id="KW-0472">Membrane</keyword>
<proteinExistence type="inferred from homology"/>
<evidence type="ECO:0000256" key="7">
    <source>
        <dbReference type="ARBA" id="ARBA00023224"/>
    </source>
</evidence>
<evidence type="ECO:0000256" key="6">
    <source>
        <dbReference type="ARBA" id="ARBA00023136"/>
    </source>
</evidence>
<dbReference type="Gene3D" id="3.30.450.20">
    <property type="entry name" value="PAS domain"/>
    <property type="match status" value="1"/>
</dbReference>
<comment type="caution">
    <text evidence="14">The sequence shown here is derived from an EMBL/GenBank/DDBJ whole genome shotgun (WGS) entry which is preliminary data.</text>
</comment>
<keyword evidence="15" id="KW-1185">Reference proteome</keyword>
<dbReference type="GO" id="GO:0007165">
    <property type="term" value="P:signal transduction"/>
    <property type="evidence" value="ECO:0007669"/>
    <property type="project" value="UniProtKB-KW"/>
</dbReference>
<gene>
    <name evidence="14" type="ORF">I6U51_16940</name>
</gene>
<dbReference type="EMBL" id="JAEEGB010000026">
    <property type="protein sequence ID" value="MBI6874360.1"/>
    <property type="molecule type" value="Genomic_DNA"/>
</dbReference>
<evidence type="ECO:0000256" key="10">
    <source>
        <dbReference type="SAM" id="Coils"/>
    </source>
</evidence>
<keyword evidence="10" id="KW-0175">Coiled coil</keyword>
<dbReference type="Gene3D" id="1.10.287.950">
    <property type="entry name" value="Methyl-accepting chemotaxis protein"/>
    <property type="match status" value="1"/>
</dbReference>
<dbReference type="PROSITE" id="PS50111">
    <property type="entry name" value="CHEMOTAXIS_TRANSDUC_2"/>
    <property type="match status" value="1"/>
</dbReference>
<keyword evidence="4 11" id="KW-0812">Transmembrane</keyword>
<dbReference type="PANTHER" id="PTHR32089:SF112">
    <property type="entry name" value="LYSOZYME-LIKE PROTEIN-RELATED"/>
    <property type="match status" value="1"/>
</dbReference>
<keyword evidence="7 9" id="KW-0807">Transducer</keyword>
<evidence type="ECO:0000259" key="12">
    <source>
        <dbReference type="PROSITE" id="PS50111"/>
    </source>
</evidence>
<dbReference type="RefSeq" id="WP_211143750.1">
    <property type="nucleotide sequence ID" value="NZ_JAEEGB010000026.1"/>
</dbReference>
<sequence>MGIKKVSIKIILQVSLVILLTCGLLSATSYYLSQKAMNKSIESSMTNRVDDLSHIISNYMLNNIQIVQNIALSPQIQSMDWNVQKPILIEECKKWEFKKCNIIYTDGTVHNTLNDEVSNASDLEYSKDALKGKKGFSNPIKSKTDNSGIIDIYVPIKDTNGNVKGVLAATIDTSKVNSFVQDIELPSTGYAAAINKEGTTVIHKDLELIYKKQNVIKDSQKNPALKELADIHKKMTTGEAGIGSYKYNGVEKYIAYKPIKGTEWSIAIAINRSELFNDLNYLKFSQSILSVILIAVGILISFIMSKNISAPLNKIKVLAERLARYDFSTPVPVTGEDEFGQTAVALNTAQDNVKELIKTIIDEFTEISSSSEELSATVQEMTSKLETMKYHTREIGNKVEESTATAEQVSASVQTVDYSINTLSEKALSGSSNASKIKERSNSIENNCNEAIKENRKVYLEKEDRILTSIKEGKVVEDIKVMADAISSIAEQTNLLALNAAIEAARAGEAGKGFAVVADEVKKLAEQSSDAVAKVKETIDKVQQAFKNLSENSNELLKFMDKDVTEQFKFFAKVGEEYANDADFVSNMSEELATMAENLATTITEVNKSVQNMAQMSQKSSESSNEIGENVNTAVIAMSQISETAQMQSQLAQRLNELILKFKI</sequence>
<evidence type="ECO:0000256" key="2">
    <source>
        <dbReference type="ARBA" id="ARBA00022475"/>
    </source>
</evidence>
<keyword evidence="3" id="KW-0145">Chemotaxis</keyword>
<feature type="coiled-coil region" evidence="10">
    <location>
        <begin position="525"/>
        <end position="552"/>
    </location>
</feature>
<comment type="subcellular location">
    <subcellularLocation>
        <location evidence="1">Cell membrane</location>
        <topology evidence="1">Multi-pass membrane protein</topology>
    </subcellularLocation>
</comment>
<evidence type="ECO:0000256" key="11">
    <source>
        <dbReference type="SAM" id="Phobius"/>
    </source>
</evidence>
<feature type="transmembrane region" description="Helical" evidence="11">
    <location>
        <begin position="284"/>
        <end position="304"/>
    </location>
</feature>
<keyword evidence="2" id="KW-1003">Cell membrane</keyword>
<dbReference type="CDD" id="cd12912">
    <property type="entry name" value="PDC2_MCP_like"/>
    <property type="match status" value="1"/>
</dbReference>
<dbReference type="Pfam" id="PF00015">
    <property type="entry name" value="MCPsignal"/>
    <property type="match status" value="1"/>
</dbReference>
<protein>
    <submittedName>
        <fullName evidence="14">Methyl-accepting chemotaxis protein</fullName>
    </submittedName>
</protein>
<name>A0A934I1L5_9CLOT</name>
<accession>A0A934I1L5</accession>
<evidence type="ECO:0000259" key="13">
    <source>
        <dbReference type="PROSITE" id="PS50885"/>
    </source>
</evidence>
<dbReference type="SMART" id="SM00304">
    <property type="entry name" value="HAMP"/>
    <property type="match status" value="1"/>
</dbReference>
<dbReference type="Pfam" id="PF02743">
    <property type="entry name" value="dCache_1"/>
    <property type="match status" value="1"/>
</dbReference>
<dbReference type="SMART" id="SM00283">
    <property type="entry name" value="MA"/>
    <property type="match status" value="1"/>
</dbReference>
<evidence type="ECO:0000256" key="4">
    <source>
        <dbReference type="ARBA" id="ARBA00022692"/>
    </source>
</evidence>